<accession>A0AAE0LG63</accession>
<comment type="caution">
    <text evidence="2">The sequence shown here is derived from an EMBL/GenBank/DDBJ whole genome shotgun (WGS) entry which is preliminary data.</text>
</comment>
<organism evidence="2 3">
    <name type="scientific">Cymbomonas tetramitiformis</name>
    <dbReference type="NCBI Taxonomy" id="36881"/>
    <lineage>
        <taxon>Eukaryota</taxon>
        <taxon>Viridiplantae</taxon>
        <taxon>Chlorophyta</taxon>
        <taxon>Pyramimonadophyceae</taxon>
        <taxon>Pyramimonadales</taxon>
        <taxon>Pyramimonadaceae</taxon>
        <taxon>Cymbomonas</taxon>
    </lineage>
</organism>
<evidence type="ECO:0000256" key="1">
    <source>
        <dbReference type="SAM" id="MobiDB-lite"/>
    </source>
</evidence>
<dbReference type="EMBL" id="LGRX02002442">
    <property type="protein sequence ID" value="KAK3284206.1"/>
    <property type="molecule type" value="Genomic_DNA"/>
</dbReference>
<feature type="region of interest" description="Disordered" evidence="1">
    <location>
        <begin position="60"/>
        <end position="92"/>
    </location>
</feature>
<dbReference type="AlphaFoldDB" id="A0AAE0LG63"/>
<reference evidence="2 3" key="1">
    <citation type="journal article" date="2015" name="Genome Biol. Evol.">
        <title>Comparative Genomics of a Bacterivorous Green Alga Reveals Evolutionary Causalities and Consequences of Phago-Mixotrophic Mode of Nutrition.</title>
        <authorList>
            <person name="Burns J.A."/>
            <person name="Paasch A."/>
            <person name="Narechania A."/>
            <person name="Kim E."/>
        </authorList>
    </citation>
    <scope>NUCLEOTIDE SEQUENCE [LARGE SCALE GENOMIC DNA]</scope>
    <source>
        <strain evidence="2 3">PLY_AMNH</strain>
    </source>
</reference>
<feature type="compositionally biased region" description="Gly residues" evidence="1">
    <location>
        <begin position="64"/>
        <end position="83"/>
    </location>
</feature>
<keyword evidence="3" id="KW-1185">Reference proteome</keyword>
<protein>
    <submittedName>
        <fullName evidence="2">Uncharacterized protein</fullName>
    </submittedName>
</protein>
<evidence type="ECO:0000313" key="2">
    <source>
        <dbReference type="EMBL" id="KAK3284206.1"/>
    </source>
</evidence>
<name>A0AAE0LG63_9CHLO</name>
<evidence type="ECO:0000313" key="3">
    <source>
        <dbReference type="Proteomes" id="UP001190700"/>
    </source>
</evidence>
<sequence>MGQRELASIEEKVYAGTEGLVSDFVLTKWLKEFDAAKVKAVMITHAKADPKTSIFCDCQRRGQGKGGGQDKGGRSSGKGGNITGAGEELVPV</sequence>
<gene>
    <name evidence="2" type="ORF">CYMTET_8134</name>
</gene>
<dbReference type="Proteomes" id="UP001190700">
    <property type="component" value="Unassembled WGS sequence"/>
</dbReference>
<proteinExistence type="predicted"/>